<dbReference type="SMART" id="SM00336">
    <property type="entry name" value="BBOX"/>
    <property type="match status" value="1"/>
</dbReference>
<feature type="region of interest" description="Disordered" evidence="2">
    <location>
        <begin position="129"/>
        <end position="149"/>
    </location>
</feature>
<sequence length="444" mass="50216">MTLKKSHEKQILKKVEWSDDDISLLAKTMAKYPGGTVARWEKIAEEVGRPVNEVSKKAKEIKSSAFAISVQAGTQGITGGVNTLVTSKTGKQIKEDEMTTRFDELQINQQPVTSDLKLKDNEDIGPVQRKHRKVPKRNKSHQKMEEDCKAASKVEVKTWGQDHQKLFEMAIAKFDKNTPERWEKIAAAVPGKTKMILASVDHLKLNRTLQGIIEQYQNKGLCIDMDKESNESSLCDEHGYENMRFAEYCKDCEEPVCYKCMAYTHKDHTICGLEETWNTKQEWGRGTLLGNPFIGAIHETSGIFGNVSISYGKHYWEVSIARSPFCRIGVSYPSLPRDKGLGDNELSWCFEKYMETRNVVHGLRTRALDIPPGNFGLLGVYLDYNAGKLAFFNANTKKHLYTFHDKFIQTLCPTFEVNKGEVTLSTGLEIPEFVAKNMKLIASS</sequence>
<evidence type="ECO:0000259" key="4">
    <source>
        <dbReference type="PROSITE" id="PS50188"/>
    </source>
</evidence>
<keyword evidence="5" id="KW-1185">Reference proteome</keyword>
<keyword evidence="1" id="KW-0862">Zinc</keyword>
<organism evidence="5 6">
    <name type="scientific">Saccoglossus kowalevskii</name>
    <name type="common">Acorn worm</name>
    <dbReference type="NCBI Taxonomy" id="10224"/>
    <lineage>
        <taxon>Eukaryota</taxon>
        <taxon>Metazoa</taxon>
        <taxon>Hemichordata</taxon>
        <taxon>Enteropneusta</taxon>
        <taxon>Harrimaniidae</taxon>
        <taxon>Saccoglossus</taxon>
    </lineage>
</organism>
<dbReference type="CDD" id="cd19756">
    <property type="entry name" value="Bbox2"/>
    <property type="match status" value="1"/>
</dbReference>
<dbReference type="Gene3D" id="3.30.160.60">
    <property type="entry name" value="Classic Zinc Finger"/>
    <property type="match status" value="1"/>
</dbReference>
<dbReference type="PANTHER" id="PTHR24099">
    <property type="entry name" value="E3 UBIQUITIN-PROTEIN LIGASE TRIM36-RELATED"/>
    <property type="match status" value="1"/>
</dbReference>
<dbReference type="GeneID" id="102800505"/>
<dbReference type="SUPFAM" id="SSF49899">
    <property type="entry name" value="Concanavalin A-like lectins/glucanases"/>
    <property type="match status" value="1"/>
</dbReference>
<evidence type="ECO:0000259" key="3">
    <source>
        <dbReference type="PROSITE" id="PS50119"/>
    </source>
</evidence>
<keyword evidence="1" id="KW-0863">Zinc-finger</keyword>
<dbReference type="InterPro" id="IPR000315">
    <property type="entry name" value="Znf_B-box"/>
</dbReference>
<dbReference type="InterPro" id="IPR003877">
    <property type="entry name" value="SPRY_dom"/>
</dbReference>
<dbReference type="InterPro" id="IPR013320">
    <property type="entry name" value="ConA-like_dom_sf"/>
</dbReference>
<feature type="domain" description="B box-type" evidence="3">
    <location>
        <begin position="230"/>
        <end position="273"/>
    </location>
</feature>
<reference evidence="6" key="1">
    <citation type="submission" date="2025-08" db="UniProtKB">
        <authorList>
            <consortium name="RefSeq"/>
        </authorList>
    </citation>
    <scope>IDENTIFICATION</scope>
    <source>
        <tissue evidence="6">Testes</tissue>
    </source>
</reference>
<gene>
    <name evidence="6" type="primary">LOC102800505</name>
</gene>
<dbReference type="SUPFAM" id="SSF46689">
    <property type="entry name" value="Homeodomain-like"/>
    <property type="match status" value="2"/>
</dbReference>
<dbReference type="CDD" id="cd00167">
    <property type="entry name" value="SANT"/>
    <property type="match status" value="1"/>
</dbReference>
<protein>
    <submittedName>
        <fullName evidence="6">Uncharacterized protein LOC102800505</fullName>
    </submittedName>
</protein>
<dbReference type="InterPro" id="IPR043136">
    <property type="entry name" value="B30.2/SPRY_sf"/>
</dbReference>
<dbReference type="Pfam" id="PF00622">
    <property type="entry name" value="SPRY"/>
    <property type="match status" value="1"/>
</dbReference>
<feature type="domain" description="B30.2/SPRY" evidence="4">
    <location>
        <begin position="230"/>
        <end position="433"/>
    </location>
</feature>
<dbReference type="SMART" id="SM00717">
    <property type="entry name" value="SANT"/>
    <property type="match status" value="2"/>
</dbReference>
<dbReference type="Gene3D" id="2.60.120.920">
    <property type="match status" value="1"/>
</dbReference>
<dbReference type="Pfam" id="PF23082">
    <property type="entry name" value="Myb_DNA-binding_2"/>
    <property type="match status" value="2"/>
</dbReference>
<name>A0ABM0MZY1_SACKO</name>
<dbReference type="Gene3D" id="1.10.10.60">
    <property type="entry name" value="Homeodomain-like"/>
    <property type="match status" value="2"/>
</dbReference>
<dbReference type="Pfam" id="PF00643">
    <property type="entry name" value="zf-B_box"/>
    <property type="match status" value="1"/>
</dbReference>
<evidence type="ECO:0000313" key="6">
    <source>
        <dbReference type="RefSeq" id="XP_006825572.1"/>
    </source>
</evidence>
<evidence type="ECO:0000313" key="5">
    <source>
        <dbReference type="Proteomes" id="UP000694865"/>
    </source>
</evidence>
<dbReference type="PROSITE" id="PS50119">
    <property type="entry name" value="ZF_BBOX"/>
    <property type="match status" value="1"/>
</dbReference>
<dbReference type="Proteomes" id="UP000694865">
    <property type="component" value="Unplaced"/>
</dbReference>
<proteinExistence type="predicted"/>
<accession>A0ABM0MZY1</accession>
<dbReference type="PROSITE" id="PS50188">
    <property type="entry name" value="B302_SPRY"/>
    <property type="match status" value="1"/>
</dbReference>
<dbReference type="PRINTS" id="PR01407">
    <property type="entry name" value="BUTYPHLNCDUF"/>
</dbReference>
<feature type="compositionally biased region" description="Basic residues" evidence="2">
    <location>
        <begin position="129"/>
        <end position="141"/>
    </location>
</feature>
<dbReference type="InterPro" id="IPR001005">
    <property type="entry name" value="SANT/Myb"/>
</dbReference>
<dbReference type="InterPro" id="IPR003879">
    <property type="entry name" value="Butyrophylin_SPRY"/>
</dbReference>
<evidence type="ECO:0000256" key="1">
    <source>
        <dbReference type="PROSITE-ProRule" id="PRU00024"/>
    </source>
</evidence>
<evidence type="ECO:0000256" key="2">
    <source>
        <dbReference type="SAM" id="MobiDB-lite"/>
    </source>
</evidence>
<dbReference type="SMART" id="SM00449">
    <property type="entry name" value="SPRY"/>
    <property type="match status" value="1"/>
</dbReference>
<dbReference type="PANTHER" id="PTHR24099:SF16">
    <property type="entry name" value="E3 UBIQUITIN-PROTEIN LIGASE MIDLINE-1-LIKE ISOFORM X1"/>
    <property type="match status" value="1"/>
</dbReference>
<dbReference type="InterPro" id="IPR009057">
    <property type="entry name" value="Homeodomain-like_sf"/>
</dbReference>
<dbReference type="SUPFAM" id="SSF57845">
    <property type="entry name" value="B-box zinc-binding domain"/>
    <property type="match status" value="1"/>
</dbReference>
<keyword evidence="1" id="KW-0479">Metal-binding</keyword>
<dbReference type="InterPro" id="IPR050617">
    <property type="entry name" value="E3_ligase_FN3/SPRY"/>
</dbReference>
<dbReference type="InterPro" id="IPR001870">
    <property type="entry name" value="B30.2/SPRY"/>
</dbReference>
<dbReference type="RefSeq" id="XP_006825572.1">
    <property type="nucleotide sequence ID" value="XM_006825509.1"/>
</dbReference>